<dbReference type="InterPro" id="IPR055348">
    <property type="entry name" value="DctQ"/>
</dbReference>
<keyword evidence="7 9" id="KW-0472">Membrane</keyword>
<reference evidence="12" key="1">
    <citation type="submission" date="2018-05" db="EMBL/GenBank/DDBJ databases">
        <authorList>
            <person name="Du Z."/>
            <person name="Wang X."/>
        </authorList>
    </citation>
    <scope>NUCLEOTIDE SEQUENCE [LARGE SCALE GENOMIC DNA]</scope>
    <source>
        <strain evidence="12">CQN31</strain>
    </source>
</reference>
<evidence type="ECO:0000256" key="4">
    <source>
        <dbReference type="ARBA" id="ARBA00022519"/>
    </source>
</evidence>
<protein>
    <recommendedName>
        <fullName evidence="9">TRAP transporter small permease protein</fullName>
    </recommendedName>
</protein>
<evidence type="ECO:0000256" key="5">
    <source>
        <dbReference type="ARBA" id="ARBA00022692"/>
    </source>
</evidence>
<comment type="subcellular location">
    <subcellularLocation>
        <location evidence="1 9">Cell inner membrane</location>
        <topology evidence="1 9">Multi-pass membrane protein</topology>
    </subcellularLocation>
</comment>
<dbReference type="EMBL" id="QGNA01000008">
    <property type="protein sequence ID" value="PWS34112.1"/>
    <property type="molecule type" value="Genomic_DNA"/>
</dbReference>
<evidence type="ECO:0000256" key="1">
    <source>
        <dbReference type="ARBA" id="ARBA00004429"/>
    </source>
</evidence>
<evidence type="ECO:0000256" key="9">
    <source>
        <dbReference type="RuleBase" id="RU369079"/>
    </source>
</evidence>
<feature type="domain" description="Tripartite ATP-independent periplasmic transporters DctQ component" evidence="10">
    <location>
        <begin position="8"/>
        <end position="140"/>
    </location>
</feature>
<keyword evidence="2 9" id="KW-0813">Transport</keyword>
<comment type="similarity">
    <text evidence="8 9">Belongs to the TRAP transporter small permease family.</text>
</comment>
<comment type="caution">
    <text evidence="11">The sequence shown here is derived from an EMBL/GenBank/DDBJ whole genome shotgun (WGS) entry which is preliminary data.</text>
</comment>
<gene>
    <name evidence="11" type="ORF">DFH01_26135</name>
</gene>
<dbReference type="Pfam" id="PF04290">
    <property type="entry name" value="DctQ"/>
    <property type="match status" value="1"/>
</dbReference>
<organism evidence="11 12">
    <name type="scientific">Falsiroseomonas bella</name>
    <dbReference type="NCBI Taxonomy" id="2184016"/>
    <lineage>
        <taxon>Bacteria</taxon>
        <taxon>Pseudomonadati</taxon>
        <taxon>Pseudomonadota</taxon>
        <taxon>Alphaproteobacteria</taxon>
        <taxon>Acetobacterales</taxon>
        <taxon>Roseomonadaceae</taxon>
        <taxon>Falsiroseomonas</taxon>
    </lineage>
</organism>
<keyword evidence="3" id="KW-1003">Cell membrane</keyword>
<comment type="function">
    <text evidence="9">Part of the tripartite ATP-independent periplasmic (TRAP) transport system.</text>
</comment>
<evidence type="ECO:0000313" key="11">
    <source>
        <dbReference type="EMBL" id="PWS34112.1"/>
    </source>
</evidence>
<feature type="transmembrane region" description="Helical" evidence="9">
    <location>
        <begin position="32"/>
        <end position="49"/>
    </location>
</feature>
<proteinExistence type="inferred from homology"/>
<accession>A0A317F6E3</accession>
<dbReference type="RefSeq" id="WP_109873481.1">
    <property type="nucleotide sequence ID" value="NZ_QGNA01000008.1"/>
</dbReference>
<evidence type="ECO:0000256" key="7">
    <source>
        <dbReference type="ARBA" id="ARBA00023136"/>
    </source>
</evidence>
<feature type="transmembrane region" description="Helical" evidence="9">
    <location>
        <begin position="70"/>
        <end position="92"/>
    </location>
</feature>
<sequence>MWLALAVVLAQFVVVVLRYAFASSFVWMQESVIYLHATLFMLAIGYTYLVDQHVRVDVLYAGWSMRKKAAVDLVSIVVAVLPFCALVVWGSWGYAAASWRQDEGPMAYGGVPLVPALKSLIPLMAILLAAQAVSIAIRCIAVLTGAASTHFPYRAHQGSA</sequence>
<evidence type="ECO:0000259" key="10">
    <source>
        <dbReference type="Pfam" id="PF04290"/>
    </source>
</evidence>
<dbReference type="InterPro" id="IPR007387">
    <property type="entry name" value="TRAP_DctQ"/>
</dbReference>
<evidence type="ECO:0000256" key="8">
    <source>
        <dbReference type="ARBA" id="ARBA00038436"/>
    </source>
</evidence>
<evidence type="ECO:0000256" key="6">
    <source>
        <dbReference type="ARBA" id="ARBA00022989"/>
    </source>
</evidence>
<dbReference type="Proteomes" id="UP000245765">
    <property type="component" value="Unassembled WGS sequence"/>
</dbReference>
<dbReference type="GO" id="GO:0022857">
    <property type="term" value="F:transmembrane transporter activity"/>
    <property type="evidence" value="ECO:0007669"/>
    <property type="project" value="UniProtKB-UniRule"/>
</dbReference>
<dbReference type="GO" id="GO:0005886">
    <property type="term" value="C:plasma membrane"/>
    <property type="evidence" value="ECO:0007669"/>
    <property type="project" value="UniProtKB-SubCell"/>
</dbReference>
<keyword evidence="4 9" id="KW-0997">Cell inner membrane</keyword>
<dbReference type="PANTHER" id="PTHR35011:SF4">
    <property type="entry name" value="SLL1102 PROTEIN"/>
    <property type="match status" value="1"/>
</dbReference>
<evidence type="ECO:0000256" key="3">
    <source>
        <dbReference type="ARBA" id="ARBA00022475"/>
    </source>
</evidence>
<keyword evidence="6 9" id="KW-1133">Transmembrane helix</keyword>
<dbReference type="AlphaFoldDB" id="A0A317F6E3"/>
<evidence type="ECO:0000256" key="2">
    <source>
        <dbReference type="ARBA" id="ARBA00022448"/>
    </source>
</evidence>
<evidence type="ECO:0000313" key="12">
    <source>
        <dbReference type="Proteomes" id="UP000245765"/>
    </source>
</evidence>
<dbReference type="OrthoDB" id="9794346at2"/>
<name>A0A317F6E3_9PROT</name>
<keyword evidence="12" id="KW-1185">Reference proteome</keyword>
<comment type="subunit">
    <text evidence="9">The complex comprises the extracytoplasmic solute receptor protein and the two transmembrane proteins.</text>
</comment>
<dbReference type="PANTHER" id="PTHR35011">
    <property type="entry name" value="2,3-DIKETO-L-GULONATE TRAP TRANSPORTER SMALL PERMEASE PROTEIN YIAM"/>
    <property type="match status" value="1"/>
</dbReference>
<keyword evidence="5 9" id="KW-0812">Transmembrane</keyword>
<comment type="caution">
    <text evidence="9">Lacks conserved residue(s) required for the propagation of feature annotation.</text>
</comment>